<dbReference type="Pfam" id="PF13505">
    <property type="entry name" value="OMP_b-brl"/>
    <property type="match status" value="1"/>
</dbReference>
<comment type="caution">
    <text evidence="5">The sequence shown here is derived from an EMBL/GenBank/DDBJ whole genome shotgun (WGS) entry which is preliminary data.</text>
</comment>
<dbReference type="Proteomes" id="UP000627446">
    <property type="component" value="Unassembled WGS sequence"/>
</dbReference>
<feature type="chain" id="PRO_5037955386" evidence="3">
    <location>
        <begin position="25"/>
        <end position="189"/>
    </location>
</feature>
<evidence type="ECO:0000259" key="4">
    <source>
        <dbReference type="Pfam" id="PF13505"/>
    </source>
</evidence>
<reference evidence="5" key="1">
    <citation type="submission" date="2020-08" db="EMBL/GenBank/DDBJ databases">
        <title>Novel species isolated from subtropical streams in China.</title>
        <authorList>
            <person name="Lu H."/>
        </authorList>
    </citation>
    <scope>NUCLEOTIDE SEQUENCE</scope>
    <source>
        <strain evidence="5">LX22W</strain>
    </source>
</reference>
<evidence type="ECO:0000256" key="1">
    <source>
        <dbReference type="ARBA" id="ARBA00004442"/>
    </source>
</evidence>
<dbReference type="GO" id="GO:0009279">
    <property type="term" value="C:cell outer membrane"/>
    <property type="evidence" value="ECO:0007669"/>
    <property type="project" value="UniProtKB-SubCell"/>
</dbReference>
<dbReference type="Gene3D" id="2.40.160.20">
    <property type="match status" value="1"/>
</dbReference>
<evidence type="ECO:0000313" key="6">
    <source>
        <dbReference type="Proteomes" id="UP000627446"/>
    </source>
</evidence>
<name>A0A923HL32_9BURK</name>
<dbReference type="EMBL" id="JACOFZ010000002">
    <property type="protein sequence ID" value="MBC3881635.1"/>
    <property type="molecule type" value="Genomic_DNA"/>
</dbReference>
<comment type="subcellular location">
    <subcellularLocation>
        <location evidence="1">Cell outer membrane</location>
    </subcellularLocation>
</comment>
<feature type="domain" description="Outer membrane protein beta-barrel" evidence="4">
    <location>
        <begin position="7"/>
        <end position="189"/>
    </location>
</feature>
<gene>
    <name evidence="5" type="ORF">H8K36_09645</name>
</gene>
<dbReference type="SUPFAM" id="SSF56925">
    <property type="entry name" value="OMPA-like"/>
    <property type="match status" value="1"/>
</dbReference>
<accession>A0A923HL32</accession>
<evidence type="ECO:0000256" key="2">
    <source>
        <dbReference type="ARBA" id="ARBA00022729"/>
    </source>
</evidence>
<dbReference type="InterPro" id="IPR027385">
    <property type="entry name" value="Beta-barrel_OMP"/>
</dbReference>
<sequence length="189" mass="19797">MLKKNIFAAAFAVVCALVSAHASAQAYLGGTVGRAKWNLDCVGTDSCTTTASGYKLYSGYDFTSFVGVEAAYVSLNEATARFGGLSASFTGKGLDVAAVFKTPAYKNFQGFGKVGVAYMKGELTASFAGASAADNSYSTQGLIGFGALYPLNKDLSLRAEFDHRRVKVSGFNDSTSNVNMFSVGIQAVF</sequence>
<dbReference type="RefSeq" id="WP_186915871.1">
    <property type="nucleotide sequence ID" value="NZ_JACOFZ010000002.1"/>
</dbReference>
<dbReference type="InterPro" id="IPR011250">
    <property type="entry name" value="OMP/PagP_B-barrel"/>
</dbReference>
<protein>
    <submittedName>
        <fullName evidence="5">Outer membrane beta-barrel protein</fullName>
    </submittedName>
</protein>
<keyword evidence="2 3" id="KW-0732">Signal</keyword>
<evidence type="ECO:0000256" key="3">
    <source>
        <dbReference type="SAM" id="SignalP"/>
    </source>
</evidence>
<organism evidence="5 6">
    <name type="scientific">Undibacterium nitidum</name>
    <dbReference type="NCBI Taxonomy" id="2762298"/>
    <lineage>
        <taxon>Bacteria</taxon>
        <taxon>Pseudomonadati</taxon>
        <taxon>Pseudomonadota</taxon>
        <taxon>Betaproteobacteria</taxon>
        <taxon>Burkholderiales</taxon>
        <taxon>Oxalobacteraceae</taxon>
        <taxon>Undibacterium</taxon>
    </lineage>
</organism>
<dbReference type="AlphaFoldDB" id="A0A923HL32"/>
<keyword evidence="6" id="KW-1185">Reference proteome</keyword>
<proteinExistence type="predicted"/>
<evidence type="ECO:0000313" key="5">
    <source>
        <dbReference type="EMBL" id="MBC3881635.1"/>
    </source>
</evidence>
<feature type="signal peptide" evidence="3">
    <location>
        <begin position="1"/>
        <end position="24"/>
    </location>
</feature>